<evidence type="ECO:0008006" key="2">
    <source>
        <dbReference type="Google" id="ProtNLM"/>
    </source>
</evidence>
<name>X0UQL8_9ZZZZ</name>
<protein>
    <recommendedName>
        <fullName evidence="2">Type I restriction enzyme R protein N-terminal domain-containing protein</fullName>
    </recommendedName>
</protein>
<accession>X0UQL8</accession>
<evidence type="ECO:0000313" key="1">
    <source>
        <dbReference type="EMBL" id="GAG02588.1"/>
    </source>
</evidence>
<gene>
    <name evidence="1" type="ORF">S01H1_43832</name>
</gene>
<dbReference type="AlphaFoldDB" id="X0UQL8"/>
<feature type="non-terminal residue" evidence="1">
    <location>
        <position position="83"/>
    </location>
</feature>
<organism evidence="1">
    <name type="scientific">marine sediment metagenome</name>
    <dbReference type="NCBI Taxonomy" id="412755"/>
    <lineage>
        <taxon>unclassified sequences</taxon>
        <taxon>metagenomes</taxon>
        <taxon>ecological metagenomes</taxon>
    </lineage>
</organism>
<sequence length="83" mass="9545">MNEKDFVQKLVRKMRGEMKKYEVVEGTNLLYKLIIDTEGKVAPANYEEPKRGNLAFQTDILIKDKNVPLVVIEVKYGGFSTHD</sequence>
<dbReference type="EMBL" id="BARS01027934">
    <property type="protein sequence ID" value="GAG02588.1"/>
    <property type="molecule type" value="Genomic_DNA"/>
</dbReference>
<reference evidence="1" key="1">
    <citation type="journal article" date="2014" name="Front. Microbiol.">
        <title>High frequency of phylogenetically diverse reductive dehalogenase-homologous genes in deep subseafloor sedimentary metagenomes.</title>
        <authorList>
            <person name="Kawai M."/>
            <person name="Futagami T."/>
            <person name="Toyoda A."/>
            <person name="Takaki Y."/>
            <person name="Nishi S."/>
            <person name="Hori S."/>
            <person name="Arai W."/>
            <person name="Tsubouchi T."/>
            <person name="Morono Y."/>
            <person name="Uchiyama I."/>
            <person name="Ito T."/>
            <person name="Fujiyama A."/>
            <person name="Inagaki F."/>
            <person name="Takami H."/>
        </authorList>
    </citation>
    <scope>NUCLEOTIDE SEQUENCE</scope>
    <source>
        <strain evidence="1">Expedition CK06-06</strain>
    </source>
</reference>
<proteinExistence type="predicted"/>
<comment type="caution">
    <text evidence="1">The sequence shown here is derived from an EMBL/GenBank/DDBJ whole genome shotgun (WGS) entry which is preliminary data.</text>
</comment>